<feature type="domain" description="Glycosyl hydrolase family 95 N-terminal" evidence="1">
    <location>
        <begin position="4"/>
        <end position="201"/>
    </location>
</feature>
<evidence type="ECO:0000313" key="4">
    <source>
        <dbReference type="Proteomes" id="UP001315967"/>
    </source>
</evidence>
<organism evidence="3 4">
    <name type="scientific">Fundicoccus culcitae</name>
    <dbReference type="NCBI Taxonomy" id="2969821"/>
    <lineage>
        <taxon>Bacteria</taxon>
        <taxon>Bacillati</taxon>
        <taxon>Bacillota</taxon>
        <taxon>Bacilli</taxon>
        <taxon>Lactobacillales</taxon>
        <taxon>Aerococcaceae</taxon>
        <taxon>Fundicoccus</taxon>
    </lineage>
</organism>
<dbReference type="EMBL" id="CP102453">
    <property type="protein sequence ID" value="UUX35251.1"/>
    <property type="molecule type" value="Genomic_DNA"/>
</dbReference>
<dbReference type="InterPro" id="IPR054363">
    <property type="entry name" value="GH95_cat"/>
</dbReference>
<evidence type="ECO:0000313" key="3">
    <source>
        <dbReference type="EMBL" id="UUX35251.1"/>
    </source>
</evidence>
<dbReference type="PANTHER" id="PTHR31084">
    <property type="entry name" value="ALPHA-L-FUCOSIDASE 2"/>
    <property type="match status" value="1"/>
</dbReference>
<dbReference type="InterPro" id="IPR008928">
    <property type="entry name" value="6-hairpin_glycosidase_sf"/>
</dbReference>
<evidence type="ECO:0000259" key="2">
    <source>
        <dbReference type="Pfam" id="PF22124"/>
    </source>
</evidence>
<dbReference type="Gene3D" id="1.50.10.10">
    <property type="match status" value="1"/>
</dbReference>
<dbReference type="PANTHER" id="PTHR31084:SF0">
    <property type="entry name" value="ALPHA-L-FUCOSIDASE 2"/>
    <property type="match status" value="1"/>
</dbReference>
<dbReference type="InterPro" id="IPR027414">
    <property type="entry name" value="GH95_N_dom"/>
</dbReference>
<protein>
    <submittedName>
        <fullName evidence="3">Glycoside hydrolase family 95 protein</fullName>
    </submittedName>
</protein>
<gene>
    <name evidence="3" type="ORF">NRE15_06300</name>
</gene>
<feature type="domain" description="Glycosyl hydrolase family 95 catalytic" evidence="2">
    <location>
        <begin position="250"/>
        <end position="660"/>
    </location>
</feature>
<dbReference type="Pfam" id="PF14498">
    <property type="entry name" value="Glyco_hyd_65N_2"/>
    <property type="match status" value="1"/>
</dbReference>
<dbReference type="InterPro" id="IPR012341">
    <property type="entry name" value="6hp_glycosidase-like_sf"/>
</dbReference>
<evidence type="ECO:0000259" key="1">
    <source>
        <dbReference type="Pfam" id="PF14498"/>
    </source>
</evidence>
<sequence length="665" mass="76959">MKIYFNQPQTDWEDSLVFGNGSLGGMTKGSLEVETINLNDDRFWSGTKERPTQTYTKAYLPEIRQAILDKAYKKAESLIEQHMLGYYTESYLVLGHLSYIQDIDTQTITDYKHQLDLNQALIKTNFSQKQNKYHRTYFASYPDQAMYLEFRQTHPFHVAKLIFETPFKHKIEVKNQQLHIQVEAPTHVVPSYIQTDTPIVYEGETEKYHYVLELLHIDGDYSIDEAGFQLNNFTTAQFVFRRNEEKAVPSYYQALENHLADYQKLFKRIELNWGPEIDLPIDQRVERLRNGEKDDDLITLYYQFGRYLMIASSRPGSLAANLQGIWNWQIRPPWSSNYTTNINLQMNYWGADLVELSECYEPYIDLVKQLTESGKQTAKELYGINGSVIHHNADKWGNTSPVGRQYGASVGDEGATTWAYWPMAGLWMSADLFRHYEFTQDKDYLKETVFPILRENILFIKDFLVEVDGVYQTIPSTSPENQYFDEDSNRVSISKSTTMDVTLINELIDNYQKTIQLLGIEDVDELKLLKEVLVIKEKLAPIPIDKNGKLLEYQEAYREVEPGHRHFSHLYGIFPSNYLDESYFPAALKAIEARMSAGGGHTGWSNAWLINLYVKLGEYDKAYQQIIQAITETSSKSLLSLHPPFQIDGNFGVMTGIANFMNKQI</sequence>
<reference evidence="3 4" key="1">
    <citation type="submission" date="2022-08" db="EMBL/GenBank/DDBJ databases">
        <title>Aerococcaceae sp. nov isolated from spoiled eye mask.</title>
        <authorList>
            <person name="Zhou G."/>
            <person name="Xie X.-B."/>
            <person name="Shi Q.-S."/>
            <person name="Wang Y.-S."/>
            <person name="Wen X."/>
            <person name="Peng H."/>
            <person name="Yang X.-J."/>
            <person name="Tao H.-B."/>
            <person name="Huang X.-M."/>
        </authorList>
    </citation>
    <scope>NUCLEOTIDE SEQUENCE [LARGE SCALE GENOMIC DNA]</scope>
    <source>
        <strain evidence="4">DM20194951</strain>
    </source>
</reference>
<keyword evidence="3" id="KW-0378">Hydrolase</keyword>
<name>A0ABY5P9H8_9LACT</name>
<keyword evidence="4" id="KW-1185">Reference proteome</keyword>
<dbReference type="GO" id="GO:0016787">
    <property type="term" value="F:hydrolase activity"/>
    <property type="evidence" value="ECO:0007669"/>
    <property type="project" value="UniProtKB-KW"/>
</dbReference>
<accession>A0ABY5P9H8</accession>
<dbReference type="Pfam" id="PF22124">
    <property type="entry name" value="Glyco_hydro_95_cat"/>
    <property type="match status" value="1"/>
</dbReference>
<proteinExistence type="predicted"/>
<dbReference type="SUPFAM" id="SSF48208">
    <property type="entry name" value="Six-hairpin glycosidases"/>
    <property type="match status" value="1"/>
</dbReference>
<dbReference type="Proteomes" id="UP001315967">
    <property type="component" value="Chromosome"/>
</dbReference>
<dbReference type="RefSeq" id="WP_313794741.1">
    <property type="nucleotide sequence ID" value="NZ_CP102453.1"/>
</dbReference>